<dbReference type="InterPro" id="IPR006656">
    <property type="entry name" value="Mopterin_OxRdtase"/>
</dbReference>
<dbReference type="InterPro" id="IPR009010">
    <property type="entry name" value="Asp_de-COase-like_dom_sf"/>
</dbReference>
<evidence type="ECO:0000256" key="1">
    <source>
        <dbReference type="ARBA" id="ARBA00022723"/>
    </source>
</evidence>
<dbReference type="PANTHER" id="PTHR43105">
    <property type="entry name" value="RESPIRATORY NITRATE REDUCTASE"/>
    <property type="match status" value="1"/>
</dbReference>
<dbReference type="Gene3D" id="2.40.40.20">
    <property type="match status" value="1"/>
</dbReference>
<feature type="domain" description="Molybdopterin dinucleotide-binding" evidence="5">
    <location>
        <begin position="616"/>
        <end position="715"/>
    </location>
</feature>
<proteinExistence type="predicted"/>
<dbReference type="AlphaFoldDB" id="A0A371RFA4"/>
<protein>
    <submittedName>
        <fullName evidence="6">Histidine kinase</fullName>
    </submittedName>
</protein>
<dbReference type="InParanoid" id="A0A371RFA4"/>
<gene>
    <name evidence="6" type="ORF">DX908_01805</name>
</gene>
<evidence type="ECO:0000256" key="3">
    <source>
        <dbReference type="ARBA" id="ARBA00023014"/>
    </source>
</evidence>
<dbReference type="GO" id="GO:0030151">
    <property type="term" value="F:molybdenum ion binding"/>
    <property type="evidence" value="ECO:0007669"/>
    <property type="project" value="InterPro"/>
</dbReference>
<dbReference type="Pfam" id="PF00384">
    <property type="entry name" value="Molybdopterin"/>
    <property type="match status" value="1"/>
</dbReference>
<dbReference type="InterPro" id="IPR010046">
    <property type="entry name" value="Mopterin_OxRdtse_a_bac"/>
</dbReference>
<evidence type="ECO:0000256" key="2">
    <source>
        <dbReference type="ARBA" id="ARBA00023004"/>
    </source>
</evidence>
<dbReference type="PANTHER" id="PTHR43105:SF4">
    <property type="entry name" value="PROTEIN YDEP"/>
    <property type="match status" value="1"/>
</dbReference>
<organism evidence="6 7">
    <name type="scientific">Parvularcula marina</name>
    <dbReference type="NCBI Taxonomy" id="2292771"/>
    <lineage>
        <taxon>Bacteria</taxon>
        <taxon>Pseudomonadati</taxon>
        <taxon>Pseudomonadota</taxon>
        <taxon>Alphaproteobacteria</taxon>
        <taxon>Parvularculales</taxon>
        <taxon>Parvularculaceae</taxon>
        <taxon>Parvularcula</taxon>
    </lineage>
</organism>
<dbReference type="OrthoDB" id="5287431at2"/>
<keyword evidence="7" id="KW-1185">Reference proteome</keyword>
<evidence type="ECO:0000313" key="6">
    <source>
        <dbReference type="EMBL" id="RFB04122.1"/>
    </source>
</evidence>
<keyword evidence="6" id="KW-0418">Kinase</keyword>
<reference evidence="6 7" key="1">
    <citation type="submission" date="2018-08" db="EMBL/GenBank/DDBJ databases">
        <title>Parvularcula sp. SM1705, isolated from surface water of the South Sea China.</title>
        <authorList>
            <person name="Sun L."/>
        </authorList>
    </citation>
    <scope>NUCLEOTIDE SEQUENCE [LARGE SCALE GENOMIC DNA]</scope>
    <source>
        <strain evidence="6 7">SM1705</strain>
    </source>
</reference>
<dbReference type="GO" id="GO:1990204">
    <property type="term" value="C:oxidoreductase complex"/>
    <property type="evidence" value="ECO:0007669"/>
    <property type="project" value="UniProtKB-ARBA"/>
</dbReference>
<accession>A0A371RFA4</accession>
<dbReference type="SUPFAM" id="SSF53706">
    <property type="entry name" value="Formate dehydrogenase/DMSO reductase, domains 1-3"/>
    <property type="match status" value="1"/>
</dbReference>
<feature type="domain" description="Molybdopterin oxidoreductase" evidence="4">
    <location>
        <begin position="103"/>
        <end position="474"/>
    </location>
</feature>
<keyword evidence="2" id="KW-0408">Iron</keyword>
<keyword evidence="1" id="KW-0479">Metal-binding</keyword>
<dbReference type="InterPro" id="IPR006657">
    <property type="entry name" value="MoPterin_dinucl-bd_dom"/>
</dbReference>
<dbReference type="Pfam" id="PF01568">
    <property type="entry name" value="Molydop_binding"/>
    <property type="match status" value="1"/>
</dbReference>
<dbReference type="PIRSF" id="PIRSF000144">
    <property type="entry name" value="CbbBc"/>
    <property type="match status" value="1"/>
</dbReference>
<evidence type="ECO:0000313" key="7">
    <source>
        <dbReference type="Proteomes" id="UP000264589"/>
    </source>
</evidence>
<dbReference type="InterPro" id="IPR050123">
    <property type="entry name" value="Prok_molybdopt-oxidoreductase"/>
</dbReference>
<dbReference type="FunCoup" id="A0A371RFA4">
    <property type="interactions" value="44"/>
</dbReference>
<evidence type="ECO:0000259" key="5">
    <source>
        <dbReference type="Pfam" id="PF01568"/>
    </source>
</evidence>
<dbReference type="Gene3D" id="3.40.50.740">
    <property type="match status" value="1"/>
</dbReference>
<dbReference type="Gene3D" id="3.40.228.10">
    <property type="entry name" value="Dimethylsulfoxide Reductase, domain 2"/>
    <property type="match status" value="1"/>
</dbReference>
<dbReference type="GO" id="GO:0045333">
    <property type="term" value="P:cellular respiration"/>
    <property type="evidence" value="ECO:0007669"/>
    <property type="project" value="UniProtKB-ARBA"/>
</dbReference>
<dbReference type="NCBIfam" id="TIGR01701">
    <property type="entry name" value="Fdhalpha-like"/>
    <property type="match status" value="1"/>
</dbReference>
<dbReference type="GO" id="GO:0008863">
    <property type="term" value="F:formate dehydrogenase (NAD+) activity"/>
    <property type="evidence" value="ECO:0007669"/>
    <property type="project" value="InterPro"/>
</dbReference>
<name>A0A371RFA4_9PROT</name>
<dbReference type="GO" id="GO:0051539">
    <property type="term" value="F:4 iron, 4 sulfur cluster binding"/>
    <property type="evidence" value="ECO:0007669"/>
    <property type="project" value="InterPro"/>
</dbReference>
<dbReference type="SUPFAM" id="SSF50692">
    <property type="entry name" value="ADC-like"/>
    <property type="match status" value="1"/>
</dbReference>
<sequence>MSKPPIGGGTKKILYALDSLRQIGVRRSAKALTSKNTCKACALGMGGQHGGMTNEMDEFPSVCNKSIQAQLTDIQPAIPEGLFDHGLADFRELSGRELERLGRLDTPLHKKAGELRFSPIGWDEAMEIAAARFGDTDPARTFFYSSGRSSNEAGFLFQLLARAYGTNNVNNCSYYCHQATSVALGTTIGTGTSTVELADLGRADCIFVIGANPSSNHPRFIHQLKACRDRGGEVIIINPAKEPGLVKFAVPKSPKSLLSGGTEIASFYLQPRIGEDMALFKGIAKALLAMDALDQDFIAHHTDGIEAFCADIEATRWEEITSRTGIERGQIEDAARRYAGAKSAVFAWGMGMTHHLHGCENIEYIAGLALLRGMIGRPGAGLLPLRGHSNVQGIGTIGVKPVLPEDILTRMEETLGVTLPRGGGLDTMASMQAASEGRIDAALLMGGNLLEANPDRDWAAAALDRIGFRLCLTTTLNRSHVSGNDASEMIILPVTARDEEPEPTTQESMFNFVRLSDGGIERLINVRSEVRILTELAARLFPDGPIDWESFARHRTIREAISDIVPGMEELRDIYVAKHEFHIRNRLIHTPQFNTNDGKAHFVTHPLPTQPDERPFRLTSLRSEGQFNSIIYEEKDSYRGTETRWSVMMHKDDITELGLGEYADITSDHGEMRKVRVYPFDLPKGCVMAYYPEANALTGTAVDPRSRTPSFKSTPVSISPA</sequence>
<comment type="caution">
    <text evidence="6">The sequence shown here is derived from an EMBL/GenBank/DDBJ whole genome shotgun (WGS) entry which is preliminary data.</text>
</comment>
<dbReference type="GO" id="GO:0016301">
    <property type="term" value="F:kinase activity"/>
    <property type="evidence" value="ECO:0007669"/>
    <property type="project" value="UniProtKB-KW"/>
</dbReference>
<dbReference type="GO" id="GO:0043546">
    <property type="term" value="F:molybdopterin cofactor binding"/>
    <property type="evidence" value="ECO:0007669"/>
    <property type="project" value="InterPro"/>
</dbReference>
<evidence type="ECO:0000259" key="4">
    <source>
        <dbReference type="Pfam" id="PF00384"/>
    </source>
</evidence>
<dbReference type="Proteomes" id="UP000264589">
    <property type="component" value="Unassembled WGS sequence"/>
</dbReference>
<dbReference type="RefSeq" id="WP_116390750.1">
    <property type="nucleotide sequence ID" value="NZ_QUQO01000001.1"/>
</dbReference>
<dbReference type="GO" id="GO:0016020">
    <property type="term" value="C:membrane"/>
    <property type="evidence" value="ECO:0007669"/>
    <property type="project" value="TreeGrafter"/>
</dbReference>
<keyword evidence="3" id="KW-0411">Iron-sulfur</keyword>
<dbReference type="EMBL" id="QUQO01000001">
    <property type="protein sequence ID" value="RFB04122.1"/>
    <property type="molecule type" value="Genomic_DNA"/>
</dbReference>
<keyword evidence="6" id="KW-0808">Transferase</keyword>